<dbReference type="Gene3D" id="1.10.443.10">
    <property type="entry name" value="Intergrase catalytic core"/>
    <property type="match status" value="1"/>
</dbReference>
<dbReference type="GO" id="GO:0003677">
    <property type="term" value="F:DNA binding"/>
    <property type="evidence" value="ECO:0007669"/>
    <property type="project" value="InterPro"/>
</dbReference>
<dbReference type="SUPFAM" id="SSF56349">
    <property type="entry name" value="DNA breaking-rejoining enzymes"/>
    <property type="match status" value="1"/>
</dbReference>
<evidence type="ECO:0000313" key="3">
    <source>
        <dbReference type="EMBL" id="CUN15325.1"/>
    </source>
</evidence>
<sequence>MKTITDIIFPKKFKAEAEEYIAYKRSLGFKFSMDDQRKLLYMLNHIYIHNHNDVTHLTKDAVDSFLSLSNGSKPRTLHANQSFIRQYGLYLRLNGYDSYIYPDKLIQCPKDFVPYIFTKEEIHSIFLFANRIGPNKNKFINTPFIYPAVFRLLYACGTRVGETLSLKTDDVNLEEWIITLYNGKNKVSRMIPMSDSLTKYLRMYNHRVDRTDGNPFFFPARHGEHYSPTTIRNTFRKILQQAGIRKLSSGSYPRIHDLRHTYAVHALELSISKGMDPYCSLPALSTYMGHKGIESTEYYLRLTKQYFVNVLNYTQEQADTIFPEV</sequence>
<reference evidence="3 5" key="1">
    <citation type="submission" date="2015-09" db="EMBL/GenBank/DDBJ databases">
        <authorList>
            <consortium name="Pathogen Informatics"/>
        </authorList>
    </citation>
    <scope>NUCLEOTIDE SEQUENCE [LARGE SCALE GENOMIC DNA]</scope>
    <source>
        <strain evidence="3 5">2789STDY5608863</strain>
    </source>
</reference>
<accession>A0A173UMS9</accession>
<evidence type="ECO:0000256" key="1">
    <source>
        <dbReference type="ARBA" id="ARBA00023172"/>
    </source>
</evidence>
<dbReference type="PROSITE" id="PS51898">
    <property type="entry name" value="TYR_RECOMBINASE"/>
    <property type="match status" value="1"/>
</dbReference>
<dbReference type="GO" id="GO:0006310">
    <property type="term" value="P:DNA recombination"/>
    <property type="evidence" value="ECO:0007669"/>
    <property type="project" value="UniProtKB-KW"/>
</dbReference>
<evidence type="ECO:0000313" key="6">
    <source>
        <dbReference type="Proteomes" id="UP000446657"/>
    </source>
</evidence>
<organism evidence="3 5">
    <name type="scientific">Roseburia faecis</name>
    <dbReference type="NCBI Taxonomy" id="301302"/>
    <lineage>
        <taxon>Bacteria</taxon>
        <taxon>Bacillati</taxon>
        <taxon>Bacillota</taxon>
        <taxon>Clostridia</taxon>
        <taxon>Lachnospirales</taxon>
        <taxon>Lachnospiraceae</taxon>
        <taxon>Roseburia</taxon>
    </lineage>
</organism>
<dbReference type="EMBL" id="CYXV01000015">
    <property type="protein sequence ID" value="CUN15325.1"/>
    <property type="molecule type" value="Genomic_DNA"/>
</dbReference>
<dbReference type="InterPro" id="IPR002104">
    <property type="entry name" value="Integrase_catalytic"/>
</dbReference>
<evidence type="ECO:0000259" key="2">
    <source>
        <dbReference type="PROSITE" id="PS51898"/>
    </source>
</evidence>
<dbReference type="AlphaFoldDB" id="A0A173UMS9"/>
<keyword evidence="1" id="KW-0233">DNA recombination</keyword>
<dbReference type="InterPro" id="IPR013762">
    <property type="entry name" value="Integrase-like_cat_sf"/>
</dbReference>
<feature type="domain" description="Tyr recombinase" evidence="2">
    <location>
        <begin position="112"/>
        <end position="312"/>
    </location>
</feature>
<dbReference type="InterPro" id="IPR050090">
    <property type="entry name" value="Tyrosine_recombinase_XerCD"/>
</dbReference>
<name>A0A173UMS9_9FIRM</name>
<dbReference type="RefSeq" id="WP_055263939.1">
    <property type="nucleotide sequence ID" value="NZ_CYXV01000015.1"/>
</dbReference>
<dbReference type="GO" id="GO:0015074">
    <property type="term" value="P:DNA integration"/>
    <property type="evidence" value="ECO:0007669"/>
    <property type="project" value="InterPro"/>
</dbReference>
<dbReference type="Proteomes" id="UP000095495">
    <property type="component" value="Unassembled WGS sequence"/>
</dbReference>
<dbReference type="Pfam" id="PF00589">
    <property type="entry name" value="Phage_integrase"/>
    <property type="match status" value="1"/>
</dbReference>
<gene>
    <name evidence="3" type="primary">xerD_4</name>
    <name evidence="3" type="ORF">ERS852420_03058</name>
    <name evidence="4" type="ORF">GMD30_16995</name>
</gene>
<dbReference type="Proteomes" id="UP000446657">
    <property type="component" value="Unassembled WGS sequence"/>
</dbReference>
<evidence type="ECO:0000313" key="5">
    <source>
        <dbReference type="Proteomes" id="UP000095495"/>
    </source>
</evidence>
<dbReference type="PANTHER" id="PTHR30349">
    <property type="entry name" value="PHAGE INTEGRASE-RELATED"/>
    <property type="match status" value="1"/>
</dbReference>
<dbReference type="InterPro" id="IPR011010">
    <property type="entry name" value="DNA_brk_join_enz"/>
</dbReference>
<dbReference type="PANTHER" id="PTHR30349:SF64">
    <property type="entry name" value="PROPHAGE INTEGRASE INTD-RELATED"/>
    <property type="match status" value="1"/>
</dbReference>
<protein>
    <submittedName>
        <fullName evidence="3">Tyrosine recombinase XerD</fullName>
    </submittedName>
    <submittedName>
        <fullName evidence="4">Tyrosine-type recombinase/integrase</fullName>
    </submittedName>
</protein>
<proteinExistence type="predicted"/>
<evidence type="ECO:0000313" key="4">
    <source>
        <dbReference type="EMBL" id="MTR83314.1"/>
    </source>
</evidence>
<reference evidence="4 6" key="2">
    <citation type="journal article" date="2019" name="Nat. Med.">
        <title>A library of human gut bacterial isolates paired with longitudinal multiomics data enables mechanistic microbiome research.</title>
        <authorList>
            <person name="Poyet M."/>
            <person name="Groussin M."/>
            <person name="Gibbons S.M."/>
            <person name="Avila-Pacheco J."/>
            <person name="Jiang X."/>
            <person name="Kearney S.M."/>
            <person name="Perrotta A.R."/>
            <person name="Berdy B."/>
            <person name="Zhao S."/>
            <person name="Lieberman T.D."/>
            <person name="Swanson P.K."/>
            <person name="Smith M."/>
            <person name="Roesemann S."/>
            <person name="Alexander J.E."/>
            <person name="Rich S.A."/>
            <person name="Livny J."/>
            <person name="Vlamakis H."/>
            <person name="Clish C."/>
            <person name="Bullock K."/>
            <person name="Deik A."/>
            <person name="Scott J."/>
            <person name="Pierce K.A."/>
            <person name="Xavier R.J."/>
            <person name="Alm E.J."/>
        </authorList>
    </citation>
    <scope>NUCLEOTIDE SEQUENCE [LARGE SCALE GENOMIC DNA]</scope>
    <source>
        <strain evidence="4 6">BIOML-A1</strain>
    </source>
</reference>
<dbReference type="EMBL" id="WNAL01000076">
    <property type="protein sequence ID" value="MTR83314.1"/>
    <property type="molecule type" value="Genomic_DNA"/>
</dbReference>